<dbReference type="PANTHER" id="PTHR10947">
    <property type="entry name" value="PHENYLALANYL-TRNA SYNTHETASE BETA CHAIN AND LEUCINE-RICH REPEAT-CONTAINING PROTEIN 47"/>
    <property type="match status" value="1"/>
</dbReference>
<evidence type="ECO:0000256" key="9">
    <source>
        <dbReference type="ARBA" id="ARBA00022840"/>
    </source>
</evidence>
<dbReference type="PROSITE" id="PS51447">
    <property type="entry name" value="FDX_ACB"/>
    <property type="match status" value="1"/>
</dbReference>
<dbReference type="InterPro" id="IPR005121">
    <property type="entry name" value="Fdx_antiC-bd"/>
</dbReference>
<proteinExistence type="inferred from homology"/>
<name>A0ABW1X195_9ACTN</name>
<evidence type="ECO:0000256" key="7">
    <source>
        <dbReference type="ARBA" id="ARBA00022723"/>
    </source>
</evidence>
<keyword evidence="13 15" id="KW-0030">Aminoacyl-tRNA synthetase</keyword>
<dbReference type="SMART" id="SM00896">
    <property type="entry name" value="FDX-ACB"/>
    <property type="match status" value="1"/>
</dbReference>
<dbReference type="SMART" id="SM00873">
    <property type="entry name" value="B3_4"/>
    <property type="match status" value="1"/>
</dbReference>
<keyword evidence="6 15" id="KW-0436">Ligase</keyword>
<dbReference type="HAMAP" id="MF_00283">
    <property type="entry name" value="Phe_tRNA_synth_beta1"/>
    <property type="match status" value="1"/>
</dbReference>
<dbReference type="PROSITE" id="PS51483">
    <property type="entry name" value="B5"/>
    <property type="match status" value="1"/>
</dbReference>
<evidence type="ECO:0000256" key="14">
    <source>
        <dbReference type="ARBA" id="ARBA00049255"/>
    </source>
</evidence>
<comment type="cofactor">
    <cofactor evidence="15">
        <name>Mg(2+)</name>
        <dbReference type="ChEBI" id="CHEBI:18420"/>
    </cofactor>
    <text evidence="15">Binds 2 magnesium ions per tetramer.</text>
</comment>
<dbReference type="InterPro" id="IPR045864">
    <property type="entry name" value="aa-tRNA-synth_II/BPL/LPL"/>
</dbReference>
<keyword evidence="5 16" id="KW-0820">tRNA-binding</keyword>
<evidence type="ECO:0000256" key="12">
    <source>
        <dbReference type="ARBA" id="ARBA00022917"/>
    </source>
</evidence>
<accession>A0ABW1X195</accession>
<dbReference type="Gene3D" id="3.50.40.10">
    <property type="entry name" value="Phenylalanyl-trna Synthetase, Chain B, domain 3"/>
    <property type="match status" value="1"/>
</dbReference>
<evidence type="ECO:0000256" key="1">
    <source>
        <dbReference type="ARBA" id="ARBA00004496"/>
    </source>
</evidence>
<evidence type="ECO:0000256" key="10">
    <source>
        <dbReference type="ARBA" id="ARBA00022842"/>
    </source>
</evidence>
<dbReference type="SUPFAM" id="SSF50249">
    <property type="entry name" value="Nucleic acid-binding proteins"/>
    <property type="match status" value="1"/>
</dbReference>
<keyword evidence="10 15" id="KW-0460">Magnesium</keyword>
<evidence type="ECO:0000256" key="16">
    <source>
        <dbReference type="PROSITE-ProRule" id="PRU00209"/>
    </source>
</evidence>
<dbReference type="Pfam" id="PF03147">
    <property type="entry name" value="FDX-ACB"/>
    <property type="match status" value="1"/>
</dbReference>
<evidence type="ECO:0000256" key="2">
    <source>
        <dbReference type="ARBA" id="ARBA00008653"/>
    </source>
</evidence>
<dbReference type="EC" id="6.1.1.20" evidence="15"/>
<dbReference type="EMBL" id="JBHSUA010000007">
    <property type="protein sequence ID" value="MFC6395862.1"/>
    <property type="molecule type" value="Genomic_DNA"/>
</dbReference>
<dbReference type="Gene3D" id="3.30.56.10">
    <property type="match status" value="2"/>
</dbReference>
<comment type="subunit">
    <text evidence="3 15">Tetramer of two alpha and two beta subunits.</text>
</comment>
<evidence type="ECO:0000259" key="19">
    <source>
        <dbReference type="PROSITE" id="PS51483"/>
    </source>
</evidence>
<feature type="binding site" evidence="15">
    <location>
        <position position="482"/>
    </location>
    <ligand>
        <name>Mg(2+)</name>
        <dbReference type="ChEBI" id="CHEBI:18420"/>
        <note>shared with alpha subunit</note>
    </ligand>
</feature>
<evidence type="ECO:0000256" key="3">
    <source>
        <dbReference type="ARBA" id="ARBA00011209"/>
    </source>
</evidence>
<comment type="caution">
    <text evidence="20">The sequence shown here is derived from an EMBL/GenBank/DDBJ whole genome shotgun (WGS) entry which is preliminary data.</text>
</comment>
<comment type="subcellular location">
    <subcellularLocation>
        <location evidence="1 15">Cytoplasm</location>
    </subcellularLocation>
</comment>
<keyword evidence="4 15" id="KW-0963">Cytoplasm</keyword>
<evidence type="ECO:0000256" key="8">
    <source>
        <dbReference type="ARBA" id="ARBA00022741"/>
    </source>
</evidence>
<keyword evidence="12 15" id="KW-0648">Protein biosynthesis</keyword>
<evidence type="ECO:0000256" key="4">
    <source>
        <dbReference type="ARBA" id="ARBA00022490"/>
    </source>
</evidence>
<dbReference type="SMART" id="SM00874">
    <property type="entry name" value="B5"/>
    <property type="match status" value="1"/>
</dbReference>
<evidence type="ECO:0000256" key="5">
    <source>
        <dbReference type="ARBA" id="ARBA00022555"/>
    </source>
</evidence>
<dbReference type="SUPFAM" id="SSF54991">
    <property type="entry name" value="Anticodon-binding domain of PheRS"/>
    <property type="match status" value="1"/>
</dbReference>
<sequence length="840" mass="88665">MKAPMSWLRELVALPEGNTTAQVADALTRAGLNVERVETIGGEVSGPVVVGRVLAFTPEPQKNGKTINWCRVDVGPEHNDPETTTEDGTIVPAGRGIVCGASNFAVGDLVVVALPGSTLPGDFQIAARKTYGHISDGMMCAVDELGLGEDHAGIIILPTEVDGVSVRPGMDAMSVLGGGDEVLEIDVTPDIGYALSMRGIAREVAQAFHLPFADPYARPLPAPASDGHPVRIESPNCSSFVALTITGLDPAAPSPDWMAQRLERAGMRSISLPVDVTNYVMLESGQPLHAYDGDKLQGAIVVRQARSGERITTLDGQDRALDPDDLLITDDSGPIGIAGIMGGETTEFSDDTTTVVLEAAHFDPLQIGRGHRRHKLPSEASKRFERTVDPALPYAAANRAAQLMVTHGGGTLSPEQTIVGETPAMPQQRMMASLPATVLGAPVTREQVIDILTNSGVNVTAMGDQLTLVPPTWRPDLVDAYDYVEEVGRKIGFDQIPSIVPSAPIGRGLTAQQRGRRAVVRAIADLGFTELISLPFVSADEVERIAPNADDPRRELVRLANPLDDTHAFLRPSLLPGLFQAIAKNTSRSLDDLALFEVGNCFRAGSPQAAPRPSVAQRPSDHELAGLQAALPDQGTLVAGVVTGNWLPASWQGPAVKADWTHVVALVDQAAASLGATVQRRAADTSPWHPGRCAALVVDGTVIGHAGELHPQVIKAFGLPARTCAVEFDLSMLLAAAPGPGVIAALSSFPLAKEDVALVVDEQVTQAEVRAALIEGAGELLESCELFDIYRGPQVGEGKKSLAFALHFRGDKTLKDTEAAQAREAAVTVAAERCGAVQRA</sequence>
<dbReference type="SUPFAM" id="SSF56037">
    <property type="entry name" value="PheT/TilS domain"/>
    <property type="match status" value="1"/>
</dbReference>
<feature type="binding site" evidence="15">
    <location>
        <position position="485"/>
    </location>
    <ligand>
        <name>Mg(2+)</name>
        <dbReference type="ChEBI" id="CHEBI:18420"/>
        <note>shared with alpha subunit</note>
    </ligand>
</feature>
<dbReference type="PANTHER" id="PTHR10947:SF0">
    <property type="entry name" value="PHENYLALANINE--TRNA LIGASE BETA SUBUNIT"/>
    <property type="match status" value="1"/>
</dbReference>
<evidence type="ECO:0000256" key="15">
    <source>
        <dbReference type="HAMAP-Rule" id="MF_00283"/>
    </source>
</evidence>
<dbReference type="InterPro" id="IPR041616">
    <property type="entry name" value="PheRS_beta_core"/>
</dbReference>
<dbReference type="InterPro" id="IPR020825">
    <property type="entry name" value="Phe-tRNA_synthase-like_B3/B4"/>
</dbReference>
<keyword evidence="7 15" id="KW-0479">Metal-binding</keyword>
<dbReference type="Gene3D" id="3.30.70.380">
    <property type="entry name" value="Ferrodoxin-fold anticodon-binding domain"/>
    <property type="match status" value="1"/>
</dbReference>
<dbReference type="Pfam" id="PF03483">
    <property type="entry name" value="B3_4"/>
    <property type="match status" value="1"/>
</dbReference>
<feature type="binding site" evidence="15">
    <location>
        <position position="486"/>
    </location>
    <ligand>
        <name>Mg(2+)</name>
        <dbReference type="ChEBI" id="CHEBI:18420"/>
        <note>shared with alpha subunit</note>
    </ligand>
</feature>
<feature type="domain" description="FDX-ACB" evidence="18">
    <location>
        <begin position="747"/>
        <end position="839"/>
    </location>
</feature>
<dbReference type="SUPFAM" id="SSF46955">
    <property type="entry name" value="Putative DNA-binding domain"/>
    <property type="match status" value="1"/>
</dbReference>
<dbReference type="InterPro" id="IPR009061">
    <property type="entry name" value="DNA-bd_dom_put_sf"/>
</dbReference>
<dbReference type="InterPro" id="IPR036690">
    <property type="entry name" value="Fdx_antiC-bd_sf"/>
</dbReference>
<dbReference type="PROSITE" id="PS50886">
    <property type="entry name" value="TRBD"/>
    <property type="match status" value="1"/>
</dbReference>
<dbReference type="Pfam" id="PF17759">
    <property type="entry name" value="tRNA_synthFbeta"/>
    <property type="match status" value="1"/>
</dbReference>
<dbReference type="Gene3D" id="3.30.930.10">
    <property type="entry name" value="Bira Bifunctional Protein, Domain 2"/>
    <property type="match status" value="1"/>
</dbReference>
<keyword evidence="9 15" id="KW-0067">ATP-binding</keyword>
<dbReference type="SUPFAM" id="SSF55681">
    <property type="entry name" value="Class II aaRS and biotin synthetases"/>
    <property type="match status" value="1"/>
</dbReference>
<organism evidence="20 21">
    <name type="scientific">Luteococcus sanguinis</name>
    <dbReference type="NCBI Taxonomy" id="174038"/>
    <lineage>
        <taxon>Bacteria</taxon>
        <taxon>Bacillati</taxon>
        <taxon>Actinomycetota</taxon>
        <taxon>Actinomycetes</taxon>
        <taxon>Propionibacteriales</taxon>
        <taxon>Propionibacteriaceae</taxon>
        <taxon>Luteococcus</taxon>
    </lineage>
</organism>
<feature type="binding site" evidence="15">
    <location>
        <position position="476"/>
    </location>
    <ligand>
        <name>Mg(2+)</name>
        <dbReference type="ChEBI" id="CHEBI:18420"/>
        <note>shared with alpha subunit</note>
    </ligand>
</feature>
<dbReference type="Gene3D" id="2.40.50.140">
    <property type="entry name" value="Nucleic acid-binding proteins"/>
    <property type="match status" value="1"/>
</dbReference>
<dbReference type="NCBIfam" id="TIGR00472">
    <property type="entry name" value="pheT_bact"/>
    <property type="match status" value="1"/>
</dbReference>
<evidence type="ECO:0000259" key="18">
    <source>
        <dbReference type="PROSITE" id="PS51447"/>
    </source>
</evidence>
<evidence type="ECO:0000313" key="20">
    <source>
        <dbReference type="EMBL" id="MFC6395862.1"/>
    </source>
</evidence>
<dbReference type="InterPro" id="IPR033714">
    <property type="entry name" value="tRNA_bind_bactPheRS"/>
</dbReference>
<keyword evidence="8 15" id="KW-0547">Nucleotide-binding</keyword>
<dbReference type="RefSeq" id="WP_343884563.1">
    <property type="nucleotide sequence ID" value="NZ_BAAAKI010000002.1"/>
</dbReference>
<gene>
    <name evidence="15 20" type="primary">pheT</name>
    <name evidence="20" type="ORF">ACFP57_02470</name>
</gene>
<reference evidence="21" key="1">
    <citation type="journal article" date="2019" name="Int. J. Syst. Evol. Microbiol.">
        <title>The Global Catalogue of Microorganisms (GCM) 10K type strain sequencing project: providing services to taxonomists for standard genome sequencing and annotation.</title>
        <authorList>
            <consortium name="The Broad Institute Genomics Platform"/>
            <consortium name="The Broad Institute Genome Sequencing Center for Infectious Disease"/>
            <person name="Wu L."/>
            <person name="Ma J."/>
        </authorList>
    </citation>
    <scope>NUCLEOTIDE SEQUENCE [LARGE SCALE GENOMIC DNA]</scope>
    <source>
        <strain evidence="21">CGMCC 1.15277</strain>
    </source>
</reference>
<dbReference type="InterPro" id="IPR005147">
    <property type="entry name" value="tRNA_synthase_B5-dom"/>
</dbReference>
<dbReference type="GO" id="GO:0004826">
    <property type="term" value="F:phenylalanine-tRNA ligase activity"/>
    <property type="evidence" value="ECO:0007669"/>
    <property type="project" value="UniProtKB-EC"/>
</dbReference>
<dbReference type="CDD" id="cd00769">
    <property type="entry name" value="PheRS_beta_core"/>
    <property type="match status" value="1"/>
</dbReference>
<protein>
    <recommendedName>
        <fullName evidence="15">Phenylalanine--tRNA ligase beta subunit</fullName>
        <ecNumber evidence="15">6.1.1.20</ecNumber>
    </recommendedName>
    <alternativeName>
        <fullName evidence="15">Phenylalanyl-tRNA synthetase beta subunit</fullName>
        <shortName evidence="15">PheRS</shortName>
    </alternativeName>
</protein>
<evidence type="ECO:0000256" key="11">
    <source>
        <dbReference type="ARBA" id="ARBA00022884"/>
    </source>
</evidence>
<keyword evidence="21" id="KW-1185">Reference proteome</keyword>
<dbReference type="InterPro" id="IPR012340">
    <property type="entry name" value="NA-bd_OB-fold"/>
</dbReference>
<comment type="catalytic activity">
    <reaction evidence="14 15">
        <text>tRNA(Phe) + L-phenylalanine + ATP = L-phenylalanyl-tRNA(Phe) + AMP + diphosphate + H(+)</text>
        <dbReference type="Rhea" id="RHEA:19413"/>
        <dbReference type="Rhea" id="RHEA-COMP:9668"/>
        <dbReference type="Rhea" id="RHEA-COMP:9699"/>
        <dbReference type="ChEBI" id="CHEBI:15378"/>
        <dbReference type="ChEBI" id="CHEBI:30616"/>
        <dbReference type="ChEBI" id="CHEBI:33019"/>
        <dbReference type="ChEBI" id="CHEBI:58095"/>
        <dbReference type="ChEBI" id="CHEBI:78442"/>
        <dbReference type="ChEBI" id="CHEBI:78531"/>
        <dbReference type="ChEBI" id="CHEBI:456215"/>
        <dbReference type="EC" id="6.1.1.20"/>
    </reaction>
</comment>
<keyword evidence="11 16" id="KW-0694">RNA-binding</keyword>
<evidence type="ECO:0000256" key="13">
    <source>
        <dbReference type="ARBA" id="ARBA00023146"/>
    </source>
</evidence>
<feature type="domain" description="TRNA-binding" evidence="17">
    <location>
        <begin position="42"/>
        <end position="167"/>
    </location>
</feature>
<evidence type="ECO:0000256" key="6">
    <source>
        <dbReference type="ARBA" id="ARBA00022598"/>
    </source>
</evidence>
<dbReference type="InterPro" id="IPR005146">
    <property type="entry name" value="B3/B4_tRNA-bd"/>
</dbReference>
<feature type="domain" description="B5" evidence="19">
    <location>
        <begin position="423"/>
        <end position="498"/>
    </location>
</feature>
<dbReference type="Proteomes" id="UP001596266">
    <property type="component" value="Unassembled WGS sequence"/>
</dbReference>
<evidence type="ECO:0000313" key="21">
    <source>
        <dbReference type="Proteomes" id="UP001596266"/>
    </source>
</evidence>
<dbReference type="Pfam" id="PF03484">
    <property type="entry name" value="B5"/>
    <property type="match status" value="1"/>
</dbReference>
<evidence type="ECO:0000259" key="17">
    <source>
        <dbReference type="PROSITE" id="PS50886"/>
    </source>
</evidence>
<dbReference type="InterPro" id="IPR004532">
    <property type="entry name" value="Phe-tRNA-ligase_IIc_bsu_bact"/>
</dbReference>
<dbReference type="InterPro" id="IPR045060">
    <property type="entry name" value="Phe-tRNA-ligase_IIc_bsu"/>
</dbReference>
<dbReference type="InterPro" id="IPR002547">
    <property type="entry name" value="tRNA-bd_dom"/>
</dbReference>
<comment type="similarity">
    <text evidence="2 15">Belongs to the phenylalanyl-tRNA synthetase beta subunit family. Type 1 subfamily.</text>
</comment>
<dbReference type="CDD" id="cd02796">
    <property type="entry name" value="tRNA_bind_bactPheRS"/>
    <property type="match status" value="1"/>
</dbReference>